<evidence type="ECO:0000256" key="3">
    <source>
        <dbReference type="ARBA" id="ARBA00022741"/>
    </source>
</evidence>
<dbReference type="InterPro" id="IPR017871">
    <property type="entry name" value="ABC_transporter-like_CS"/>
</dbReference>
<evidence type="ECO:0000259" key="5">
    <source>
        <dbReference type="PROSITE" id="PS50893"/>
    </source>
</evidence>
<comment type="caution">
    <text evidence="6">The sequence shown here is derived from an EMBL/GenBank/DDBJ whole genome shotgun (WGS) entry which is preliminary data.</text>
</comment>
<dbReference type="Pfam" id="PF00005">
    <property type="entry name" value="ABC_tran"/>
    <property type="match status" value="1"/>
</dbReference>
<gene>
    <name evidence="6" type="ORF">ACFQ0V_04545</name>
</gene>
<protein>
    <submittedName>
        <fullName evidence="6">ABC transporter ATP-binding protein</fullName>
    </submittedName>
</protein>
<evidence type="ECO:0000256" key="4">
    <source>
        <dbReference type="ARBA" id="ARBA00022840"/>
    </source>
</evidence>
<dbReference type="PROSITE" id="PS50893">
    <property type="entry name" value="ABC_TRANSPORTER_2"/>
    <property type="match status" value="1"/>
</dbReference>
<sequence length="296" mass="33588">MTTVLEVRDIQKSFGKTEVLRGVSFSIERGEIFGFLGRNGAGKSTLIHILTGVKYPTSGSFQILGLPIEEAKRHIGVFPDIDQFYNEWTAMQHLTFFAKLQKIPCSKAELEALLRQVGLQNEMKKKVKQYSFGMKKKLGVAQALIGQPDFIILDEPTSGLDPESAIHMRQLIHQMAANCQTVFVTSHNLNELEKMSDRIAILKEGHISNIGTMEQLRNVSNYAIEIHIMLDRTPEEAFLQTLTTRYEVNDTNVTLFLQKKEDVAECIRALVFANYAIYKVTQKEQTLEEIFLQTES</sequence>
<dbReference type="Proteomes" id="UP001596976">
    <property type="component" value="Unassembled WGS sequence"/>
</dbReference>
<comment type="similarity">
    <text evidence="1">Belongs to the ABC transporter superfamily.</text>
</comment>
<dbReference type="EMBL" id="JBHTJF010000021">
    <property type="protein sequence ID" value="MFD0943035.1"/>
    <property type="molecule type" value="Genomic_DNA"/>
</dbReference>
<keyword evidence="3" id="KW-0547">Nucleotide-binding</keyword>
<dbReference type="InterPro" id="IPR027417">
    <property type="entry name" value="P-loop_NTPase"/>
</dbReference>
<dbReference type="CDD" id="cd03230">
    <property type="entry name" value="ABC_DR_subfamily_A"/>
    <property type="match status" value="1"/>
</dbReference>
<dbReference type="InterPro" id="IPR003439">
    <property type="entry name" value="ABC_transporter-like_ATP-bd"/>
</dbReference>
<accession>A0ABW3GYL3</accession>
<keyword evidence="4 6" id="KW-0067">ATP-binding</keyword>
<dbReference type="SUPFAM" id="SSF52540">
    <property type="entry name" value="P-loop containing nucleoside triphosphate hydrolases"/>
    <property type="match status" value="1"/>
</dbReference>
<keyword evidence="2" id="KW-0813">Transport</keyword>
<evidence type="ECO:0000313" key="7">
    <source>
        <dbReference type="Proteomes" id="UP001596976"/>
    </source>
</evidence>
<feature type="domain" description="ABC transporter" evidence="5">
    <location>
        <begin position="5"/>
        <end position="229"/>
    </location>
</feature>
<keyword evidence="7" id="KW-1185">Reference proteome</keyword>
<dbReference type="Gene3D" id="3.40.50.300">
    <property type="entry name" value="P-loop containing nucleotide triphosphate hydrolases"/>
    <property type="match status" value="1"/>
</dbReference>
<name>A0ABW3GYL3_9BACL</name>
<reference evidence="7" key="1">
    <citation type="journal article" date="2019" name="Int. J. Syst. Evol. Microbiol.">
        <title>The Global Catalogue of Microorganisms (GCM) 10K type strain sequencing project: providing services to taxonomists for standard genome sequencing and annotation.</title>
        <authorList>
            <consortium name="The Broad Institute Genomics Platform"/>
            <consortium name="The Broad Institute Genome Sequencing Center for Infectious Disease"/>
            <person name="Wu L."/>
            <person name="Ma J."/>
        </authorList>
    </citation>
    <scope>NUCLEOTIDE SEQUENCE [LARGE SCALE GENOMIC DNA]</scope>
    <source>
        <strain evidence="7">CCUG 63563</strain>
    </source>
</reference>
<dbReference type="PROSITE" id="PS00211">
    <property type="entry name" value="ABC_TRANSPORTER_1"/>
    <property type="match status" value="1"/>
</dbReference>
<dbReference type="RefSeq" id="WP_381010248.1">
    <property type="nucleotide sequence ID" value="NZ_JBHTJF010000021.1"/>
</dbReference>
<organism evidence="6 7">
    <name type="scientific">Savagea faecisuis</name>
    <dbReference type="NCBI Taxonomy" id="1274803"/>
    <lineage>
        <taxon>Bacteria</taxon>
        <taxon>Bacillati</taxon>
        <taxon>Bacillota</taxon>
        <taxon>Bacilli</taxon>
        <taxon>Bacillales</taxon>
        <taxon>Caryophanaceae</taxon>
        <taxon>Savagea</taxon>
    </lineage>
</organism>
<dbReference type="SMART" id="SM00382">
    <property type="entry name" value="AAA"/>
    <property type="match status" value="1"/>
</dbReference>
<evidence type="ECO:0000256" key="2">
    <source>
        <dbReference type="ARBA" id="ARBA00022448"/>
    </source>
</evidence>
<dbReference type="PANTHER" id="PTHR43335:SF4">
    <property type="entry name" value="ABC TRANSPORTER, ATP-BINDING PROTEIN"/>
    <property type="match status" value="1"/>
</dbReference>
<dbReference type="InterPro" id="IPR003593">
    <property type="entry name" value="AAA+_ATPase"/>
</dbReference>
<dbReference type="PANTHER" id="PTHR43335">
    <property type="entry name" value="ABC TRANSPORTER, ATP-BINDING PROTEIN"/>
    <property type="match status" value="1"/>
</dbReference>
<proteinExistence type="inferred from homology"/>
<evidence type="ECO:0000256" key="1">
    <source>
        <dbReference type="ARBA" id="ARBA00005417"/>
    </source>
</evidence>
<evidence type="ECO:0000313" key="6">
    <source>
        <dbReference type="EMBL" id="MFD0943035.1"/>
    </source>
</evidence>
<dbReference type="GO" id="GO:0005524">
    <property type="term" value="F:ATP binding"/>
    <property type="evidence" value="ECO:0007669"/>
    <property type="project" value="UniProtKB-KW"/>
</dbReference>